<reference evidence="2 3" key="1">
    <citation type="submission" date="2018-11" db="EMBL/GenBank/DDBJ databases">
        <authorList>
            <consortium name="Pathogen Informatics"/>
        </authorList>
    </citation>
    <scope>NUCLEOTIDE SEQUENCE [LARGE SCALE GENOMIC DNA]</scope>
</reference>
<dbReference type="EMBL" id="UZAH01028701">
    <property type="protein sequence ID" value="VDP01840.1"/>
    <property type="molecule type" value="Genomic_DNA"/>
</dbReference>
<organism evidence="3 4">
    <name type="scientific">Heligmosomoides polygyrus</name>
    <name type="common">Parasitic roundworm</name>
    <dbReference type="NCBI Taxonomy" id="6339"/>
    <lineage>
        <taxon>Eukaryota</taxon>
        <taxon>Metazoa</taxon>
        <taxon>Ecdysozoa</taxon>
        <taxon>Nematoda</taxon>
        <taxon>Chromadorea</taxon>
        <taxon>Rhabditida</taxon>
        <taxon>Rhabditina</taxon>
        <taxon>Rhabditomorpha</taxon>
        <taxon>Strongyloidea</taxon>
        <taxon>Heligmosomidae</taxon>
        <taxon>Heligmosomoides</taxon>
    </lineage>
</organism>
<evidence type="ECO:0000313" key="3">
    <source>
        <dbReference type="Proteomes" id="UP000050761"/>
    </source>
</evidence>
<dbReference type="Proteomes" id="UP000050761">
    <property type="component" value="Unassembled WGS sequence"/>
</dbReference>
<dbReference type="AlphaFoldDB" id="A0A183G1N1"/>
<dbReference type="WBParaSite" id="HPBE_0001512101-mRNA-1">
    <property type="protein sequence ID" value="HPBE_0001512101-mRNA-1"/>
    <property type="gene ID" value="HPBE_0001512101"/>
</dbReference>
<evidence type="ECO:0000313" key="2">
    <source>
        <dbReference type="EMBL" id="VDP01840.1"/>
    </source>
</evidence>
<sequence>MEPLLPDIAPNEASSAMLSAVVVARRRRTSERLVSTAWLNAADDDDVPRECRPLGAAEPSRAGVDQRGANNS</sequence>
<protein>
    <submittedName>
        <fullName evidence="2 4">Uncharacterized protein</fullName>
    </submittedName>
</protein>
<gene>
    <name evidence="2" type="ORF">HPBE_LOCUS15122</name>
</gene>
<evidence type="ECO:0000256" key="1">
    <source>
        <dbReference type="SAM" id="MobiDB-lite"/>
    </source>
</evidence>
<accession>A0A3P8AE19</accession>
<accession>A0A183G1N1</accession>
<evidence type="ECO:0000313" key="4">
    <source>
        <dbReference type="WBParaSite" id="HPBE_0001512101-mRNA-1"/>
    </source>
</evidence>
<feature type="region of interest" description="Disordered" evidence="1">
    <location>
        <begin position="45"/>
        <end position="72"/>
    </location>
</feature>
<proteinExistence type="predicted"/>
<name>A0A183G1N1_HELPZ</name>
<reference evidence="4" key="2">
    <citation type="submission" date="2019-09" db="UniProtKB">
        <authorList>
            <consortium name="WormBaseParasite"/>
        </authorList>
    </citation>
    <scope>IDENTIFICATION</scope>
</reference>
<keyword evidence="3" id="KW-1185">Reference proteome</keyword>